<gene>
    <name evidence="1" type="ORF">AMTR_s00027p00236120</name>
</gene>
<accession>W1PSJ8</accession>
<organism evidence="1 2">
    <name type="scientific">Amborella trichopoda</name>
    <dbReference type="NCBI Taxonomy" id="13333"/>
    <lineage>
        <taxon>Eukaryota</taxon>
        <taxon>Viridiplantae</taxon>
        <taxon>Streptophyta</taxon>
        <taxon>Embryophyta</taxon>
        <taxon>Tracheophyta</taxon>
        <taxon>Spermatophyta</taxon>
        <taxon>Magnoliopsida</taxon>
        <taxon>Amborellales</taxon>
        <taxon>Amborellaceae</taxon>
        <taxon>Amborella</taxon>
    </lineage>
</organism>
<dbReference type="Proteomes" id="UP000017836">
    <property type="component" value="Unassembled WGS sequence"/>
</dbReference>
<protein>
    <submittedName>
        <fullName evidence="1">Uncharacterized protein</fullName>
    </submittedName>
</protein>
<evidence type="ECO:0000313" key="2">
    <source>
        <dbReference type="Proteomes" id="UP000017836"/>
    </source>
</evidence>
<evidence type="ECO:0000313" key="1">
    <source>
        <dbReference type="EMBL" id="ERN10824.1"/>
    </source>
</evidence>
<reference evidence="2" key="1">
    <citation type="journal article" date="2013" name="Science">
        <title>The Amborella genome and the evolution of flowering plants.</title>
        <authorList>
            <consortium name="Amborella Genome Project"/>
        </authorList>
    </citation>
    <scope>NUCLEOTIDE SEQUENCE [LARGE SCALE GENOMIC DNA]</scope>
</reference>
<name>W1PSJ8_AMBTC</name>
<sequence length="332" mass="38502">MDCRISILANSITKPVEHHRNVDVHFDFLIREMKDIRTMMETEDVGLPDFLDIYHSSVTAATSTEDLHTLESAYLLILSKLQHIPMPFHVMMRLSWEIAFYFCGEALNWEIHHCLGLEAGSFFESPIRLELRASVVINLERGINLEREIVEGEYRDEEIKYEIQNEDTMDGEFEERDDLEFVGIMESSPPEADIANGKLQETKIDDLMFLGFAESRLQDADIVNGELQELERDDLEFLGFIEAEEDIVNGEFEERDEFEFFGFIEQDACIVDGEFEERDEFEFLGFLEVEGDIVDGEFEERDEFEFLQFIESSLPEVGIEFLGFIEADGVQC</sequence>
<dbReference type="Gramene" id="ERN10824">
    <property type="protein sequence ID" value="ERN10824"/>
    <property type="gene ID" value="AMTR_s00027p00236120"/>
</dbReference>
<proteinExistence type="predicted"/>
<dbReference type="AlphaFoldDB" id="W1PSJ8"/>
<dbReference type="HOGENOM" id="CLU_072424_0_0_1"/>
<dbReference type="EMBL" id="KI392798">
    <property type="protein sequence ID" value="ERN10824.1"/>
    <property type="molecule type" value="Genomic_DNA"/>
</dbReference>
<keyword evidence="2" id="KW-1185">Reference proteome</keyword>